<keyword evidence="1" id="KW-0812">Transmembrane</keyword>
<accession>A0A0K9GZE2</accession>
<keyword evidence="1" id="KW-0472">Membrane</keyword>
<feature type="transmembrane region" description="Helical" evidence="1">
    <location>
        <begin position="12"/>
        <end position="30"/>
    </location>
</feature>
<reference evidence="3" key="1">
    <citation type="submission" date="2015-07" db="EMBL/GenBank/DDBJ databases">
        <title>Genome sequencing project for genomic taxonomy and phylogenomics of Bacillus-like bacteria.</title>
        <authorList>
            <person name="Liu B."/>
            <person name="Wang J."/>
            <person name="Zhu Y."/>
            <person name="Liu G."/>
            <person name="Chen Q."/>
            <person name="Chen Z."/>
            <person name="Lan J."/>
            <person name="Che J."/>
            <person name="Ge C."/>
            <person name="Shi H."/>
            <person name="Pan Z."/>
            <person name="Liu X."/>
        </authorList>
    </citation>
    <scope>NUCLEOTIDE SEQUENCE [LARGE SCALE GENOMIC DNA]</scope>
    <source>
        <strain evidence="3">FJAT-27997</strain>
    </source>
</reference>
<comment type="caution">
    <text evidence="2">The sequence shown here is derived from an EMBL/GenBank/DDBJ whole genome shotgun (WGS) entry which is preliminary data.</text>
</comment>
<evidence type="ECO:0000313" key="2">
    <source>
        <dbReference type="EMBL" id="KMY52008.1"/>
    </source>
</evidence>
<dbReference type="AlphaFoldDB" id="A0A0K9GZE2"/>
<dbReference type="RefSeq" id="WP_049683365.1">
    <property type="nucleotide sequence ID" value="NZ_LFZW01000001.1"/>
</dbReference>
<name>A0A0K9GZE2_9BACI</name>
<evidence type="ECO:0000313" key="3">
    <source>
        <dbReference type="Proteomes" id="UP000037146"/>
    </source>
</evidence>
<dbReference type="Proteomes" id="UP000037146">
    <property type="component" value="Unassembled WGS sequence"/>
</dbReference>
<dbReference type="OrthoDB" id="92272at2"/>
<dbReference type="STRING" id="1679170.AC625_22805"/>
<dbReference type="PATRIC" id="fig|1679170.3.peg.5139"/>
<sequence length="139" mass="16605">MKRSWFLNKWMYGMYMILLAITIVIVYNSYKPLPEGISFEGRAHRVDDVNFIYDLSYKDKSGHTQHEQRIFNDIYQAIEDADEFIVISRDSGRMKMGCIRLIIKNIRMNFLCLSILLTVYRSFSNLQPTNFPLIRKFRF</sequence>
<keyword evidence="1" id="KW-1133">Transmembrane helix</keyword>
<gene>
    <name evidence="2" type="ORF">AC625_22805</name>
</gene>
<keyword evidence="3" id="KW-1185">Reference proteome</keyword>
<organism evidence="2 3">
    <name type="scientific">Peribacillus loiseleuriae</name>
    <dbReference type="NCBI Taxonomy" id="1679170"/>
    <lineage>
        <taxon>Bacteria</taxon>
        <taxon>Bacillati</taxon>
        <taxon>Bacillota</taxon>
        <taxon>Bacilli</taxon>
        <taxon>Bacillales</taxon>
        <taxon>Bacillaceae</taxon>
        <taxon>Peribacillus</taxon>
    </lineage>
</organism>
<dbReference type="EMBL" id="LFZW01000001">
    <property type="protein sequence ID" value="KMY52008.1"/>
    <property type="molecule type" value="Genomic_DNA"/>
</dbReference>
<evidence type="ECO:0000256" key="1">
    <source>
        <dbReference type="SAM" id="Phobius"/>
    </source>
</evidence>
<proteinExistence type="predicted"/>
<protein>
    <submittedName>
        <fullName evidence="2">Uncharacterized protein</fullName>
    </submittedName>
</protein>